<dbReference type="NCBIfam" id="TIGR00556">
    <property type="entry name" value="pantethn_trn"/>
    <property type="match status" value="1"/>
</dbReference>
<keyword evidence="7 8" id="KW-0275">Fatty acid biosynthesis</keyword>
<keyword evidence="2 8" id="KW-0808">Transferase</keyword>
<evidence type="ECO:0000256" key="1">
    <source>
        <dbReference type="ARBA" id="ARBA00022516"/>
    </source>
</evidence>
<reference evidence="10 11" key="1">
    <citation type="submission" date="2020-08" db="EMBL/GenBank/DDBJ databases">
        <title>Genomic Encyclopedia of Type Strains, Phase IV (KMG-IV): sequencing the most valuable type-strain genomes for metagenomic binning, comparative biology and taxonomic classification.</title>
        <authorList>
            <person name="Goeker M."/>
        </authorList>
    </citation>
    <scope>NUCLEOTIDE SEQUENCE [LARGE SCALE GENOMIC DNA]</scope>
    <source>
        <strain evidence="10 11">DSM 29781</strain>
    </source>
</reference>
<dbReference type="EC" id="2.7.8.7" evidence="8"/>
<evidence type="ECO:0000313" key="11">
    <source>
        <dbReference type="Proteomes" id="UP000532440"/>
    </source>
</evidence>
<keyword evidence="1 8" id="KW-0444">Lipid biosynthesis</keyword>
<dbReference type="Proteomes" id="UP000532440">
    <property type="component" value="Unassembled WGS sequence"/>
</dbReference>
<feature type="binding site" evidence="8">
    <location>
        <position position="12"/>
    </location>
    <ligand>
        <name>Mg(2+)</name>
        <dbReference type="ChEBI" id="CHEBI:18420"/>
    </ligand>
</feature>
<proteinExistence type="inferred from homology"/>
<feature type="domain" description="4'-phosphopantetheinyl transferase" evidence="9">
    <location>
        <begin position="8"/>
        <end position="107"/>
    </location>
</feature>
<keyword evidence="4 8" id="KW-0276">Fatty acid metabolism</keyword>
<evidence type="ECO:0000256" key="2">
    <source>
        <dbReference type="ARBA" id="ARBA00022679"/>
    </source>
</evidence>
<comment type="subcellular location">
    <subcellularLocation>
        <location evidence="8">Cytoplasm</location>
    </subcellularLocation>
</comment>
<evidence type="ECO:0000256" key="8">
    <source>
        <dbReference type="HAMAP-Rule" id="MF_00101"/>
    </source>
</evidence>
<dbReference type="InterPro" id="IPR008278">
    <property type="entry name" value="4-PPantetheinyl_Trfase_dom"/>
</dbReference>
<evidence type="ECO:0000256" key="7">
    <source>
        <dbReference type="ARBA" id="ARBA00023160"/>
    </source>
</evidence>
<dbReference type="NCBIfam" id="TIGR00516">
    <property type="entry name" value="acpS"/>
    <property type="match status" value="1"/>
</dbReference>
<evidence type="ECO:0000256" key="4">
    <source>
        <dbReference type="ARBA" id="ARBA00022832"/>
    </source>
</evidence>
<comment type="catalytic activity">
    <reaction evidence="8">
        <text>apo-[ACP] + CoA = holo-[ACP] + adenosine 3',5'-bisphosphate + H(+)</text>
        <dbReference type="Rhea" id="RHEA:12068"/>
        <dbReference type="Rhea" id="RHEA-COMP:9685"/>
        <dbReference type="Rhea" id="RHEA-COMP:9690"/>
        <dbReference type="ChEBI" id="CHEBI:15378"/>
        <dbReference type="ChEBI" id="CHEBI:29999"/>
        <dbReference type="ChEBI" id="CHEBI:57287"/>
        <dbReference type="ChEBI" id="CHEBI:58343"/>
        <dbReference type="ChEBI" id="CHEBI:64479"/>
        <dbReference type="EC" id="2.7.8.7"/>
    </reaction>
</comment>
<dbReference type="GO" id="GO:0005737">
    <property type="term" value="C:cytoplasm"/>
    <property type="evidence" value="ECO:0007669"/>
    <property type="project" value="UniProtKB-SubCell"/>
</dbReference>
<dbReference type="Pfam" id="PF01648">
    <property type="entry name" value="ACPS"/>
    <property type="match status" value="1"/>
</dbReference>
<dbReference type="EMBL" id="JACHGB010000001">
    <property type="protein sequence ID" value="MBB5270300.1"/>
    <property type="molecule type" value="Genomic_DNA"/>
</dbReference>
<keyword evidence="8" id="KW-0963">Cytoplasm</keyword>
<protein>
    <recommendedName>
        <fullName evidence="8">Holo-[acyl-carrier-protein] synthase</fullName>
        <shortName evidence="8">Holo-ACP synthase</shortName>
        <ecNumber evidence="8">2.7.8.7</ecNumber>
    </recommendedName>
    <alternativeName>
        <fullName evidence="8">4'-phosphopantetheinyl transferase AcpS</fullName>
    </alternativeName>
</protein>
<sequence length="144" mass="16005">MAGAMIYGIGTDIVMVRRVDDLLARYGERFARRVLGPEELDEYRRRHGRGAHGPAYAARYLAKRFAAKEAFSKAIGLGLRGPMTLLSLQILNDARGKPVAHPRKALEPWLRERGLVAHVSVTDEQEAVVAFVVVERVTPQETSP</sequence>
<keyword evidence="3 8" id="KW-0479">Metal-binding</keyword>
<evidence type="ECO:0000313" key="10">
    <source>
        <dbReference type="EMBL" id="MBB5270300.1"/>
    </source>
</evidence>
<dbReference type="InterPro" id="IPR002582">
    <property type="entry name" value="ACPS"/>
</dbReference>
<dbReference type="GO" id="GO:0006633">
    <property type="term" value="P:fatty acid biosynthetic process"/>
    <property type="evidence" value="ECO:0007669"/>
    <property type="project" value="UniProtKB-UniRule"/>
</dbReference>
<comment type="function">
    <text evidence="8">Transfers the 4'-phosphopantetheine moiety from coenzyme A to a Ser of acyl-carrier-protein.</text>
</comment>
<dbReference type="AlphaFoldDB" id="A0A7W8HFL8"/>
<dbReference type="HAMAP" id="MF_00101">
    <property type="entry name" value="AcpS"/>
    <property type="match status" value="1"/>
</dbReference>
<dbReference type="InterPro" id="IPR037143">
    <property type="entry name" value="4-PPantetheinyl_Trfase_dom_sf"/>
</dbReference>
<keyword evidence="6 8" id="KW-0443">Lipid metabolism</keyword>
<dbReference type="GO" id="GO:0008897">
    <property type="term" value="F:holo-[acyl-carrier-protein] synthase activity"/>
    <property type="evidence" value="ECO:0007669"/>
    <property type="project" value="UniProtKB-UniRule"/>
</dbReference>
<dbReference type="Gene3D" id="3.90.470.20">
    <property type="entry name" value="4'-phosphopantetheinyl transferase domain"/>
    <property type="match status" value="1"/>
</dbReference>
<keyword evidence="5 8" id="KW-0460">Magnesium</keyword>
<dbReference type="SUPFAM" id="SSF56214">
    <property type="entry name" value="4'-phosphopantetheinyl transferase"/>
    <property type="match status" value="1"/>
</dbReference>
<evidence type="ECO:0000259" key="9">
    <source>
        <dbReference type="Pfam" id="PF01648"/>
    </source>
</evidence>
<evidence type="ECO:0000256" key="5">
    <source>
        <dbReference type="ARBA" id="ARBA00022842"/>
    </source>
</evidence>
<accession>A0A7W8HFL8</accession>
<feature type="binding site" evidence="8">
    <location>
        <position position="69"/>
    </location>
    <ligand>
        <name>Mg(2+)</name>
        <dbReference type="ChEBI" id="CHEBI:18420"/>
    </ligand>
</feature>
<gene>
    <name evidence="8" type="primary">acpS</name>
    <name evidence="10" type="ORF">HNQ70_000284</name>
</gene>
<comment type="cofactor">
    <cofactor evidence="8">
        <name>Mg(2+)</name>
        <dbReference type="ChEBI" id="CHEBI:18420"/>
    </cofactor>
</comment>
<dbReference type="InterPro" id="IPR004568">
    <property type="entry name" value="Ppantetheine-prot_Trfase_dom"/>
</dbReference>
<dbReference type="GO" id="GO:0000287">
    <property type="term" value="F:magnesium ion binding"/>
    <property type="evidence" value="ECO:0007669"/>
    <property type="project" value="UniProtKB-UniRule"/>
</dbReference>
<name>A0A7W8HFL8_9BURK</name>
<comment type="similarity">
    <text evidence="8">Belongs to the P-Pant transferase superfamily. AcpS family.</text>
</comment>
<comment type="caution">
    <text evidence="10">The sequence shown here is derived from an EMBL/GenBank/DDBJ whole genome shotgun (WGS) entry which is preliminary data.</text>
</comment>
<keyword evidence="11" id="KW-1185">Reference proteome</keyword>
<organism evidence="10 11">
    <name type="scientific">Quisquiliibacterium transsilvanicum</name>
    <dbReference type="NCBI Taxonomy" id="1549638"/>
    <lineage>
        <taxon>Bacteria</taxon>
        <taxon>Pseudomonadati</taxon>
        <taxon>Pseudomonadota</taxon>
        <taxon>Betaproteobacteria</taxon>
        <taxon>Burkholderiales</taxon>
        <taxon>Burkholderiaceae</taxon>
        <taxon>Quisquiliibacterium</taxon>
    </lineage>
</organism>
<evidence type="ECO:0000256" key="3">
    <source>
        <dbReference type="ARBA" id="ARBA00022723"/>
    </source>
</evidence>
<evidence type="ECO:0000256" key="6">
    <source>
        <dbReference type="ARBA" id="ARBA00023098"/>
    </source>
</evidence>